<feature type="domain" description="HIT" evidence="2">
    <location>
        <begin position="7"/>
        <end position="115"/>
    </location>
</feature>
<organism evidence="3 4">
    <name type="scientific">Demequina zhanjiangensis</name>
    <dbReference type="NCBI Taxonomy" id="3051659"/>
    <lineage>
        <taxon>Bacteria</taxon>
        <taxon>Bacillati</taxon>
        <taxon>Actinomycetota</taxon>
        <taxon>Actinomycetes</taxon>
        <taxon>Micrococcales</taxon>
        <taxon>Demequinaceae</taxon>
        <taxon>Demequina</taxon>
    </lineage>
</organism>
<sequence>MSEVSCVFCQIVSRDLPSSIVYEDEDVLGFMDIQPATTGHVLIIPKRHSTGLNDLDEHTGAAMFGAAQRIAAAMRRSNITCEGVNFFLADGEAAFQEVFHTHLHVVPRSTDDGLKLEASWSEPARHELDELASHIHAHVSATRSTNN</sequence>
<name>A0ABT8G3I2_9MICO</name>
<dbReference type="Proteomes" id="UP001172738">
    <property type="component" value="Unassembled WGS sequence"/>
</dbReference>
<proteinExistence type="predicted"/>
<protein>
    <submittedName>
        <fullName evidence="3">HIT domain-containing protein</fullName>
    </submittedName>
</protein>
<dbReference type="InterPro" id="IPR011146">
    <property type="entry name" value="HIT-like"/>
</dbReference>
<dbReference type="Pfam" id="PF01230">
    <property type="entry name" value="HIT"/>
    <property type="match status" value="1"/>
</dbReference>
<gene>
    <name evidence="3" type="ORF">QQX04_11980</name>
</gene>
<dbReference type="InterPro" id="IPR036265">
    <property type="entry name" value="HIT-like_sf"/>
</dbReference>
<dbReference type="SUPFAM" id="SSF54197">
    <property type="entry name" value="HIT-like"/>
    <property type="match status" value="1"/>
</dbReference>
<dbReference type="PRINTS" id="PR00332">
    <property type="entry name" value="HISTRIAD"/>
</dbReference>
<evidence type="ECO:0000256" key="1">
    <source>
        <dbReference type="PROSITE-ProRule" id="PRU00464"/>
    </source>
</evidence>
<dbReference type="InterPro" id="IPR019808">
    <property type="entry name" value="Histidine_triad_CS"/>
</dbReference>
<feature type="short sequence motif" description="Histidine triad motif" evidence="1">
    <location>
        <begin position="100"/>
        <end position="104"/>
    </location>
</feature>
<dbReference type="PANTHER" id="PTHR46648:SF1">
    <property type="entry name" value="ADENOSINE 5'-MONOPHOSPHORAMIDASE HNT1"/>
    <property type="match status" value="1"/>
</dbReference>
<keyword evidence="4" id="KW-1185">Reference proteome</keyword>
<evidence type="ECO:0000313" key="3">
    <source>
        <dbReference type="EMBL" id="MDN4473714.1"/>
    </source>
</evidence>
<dbReference type="PANTHER" id="PTHR46648">
    <property type="entry name" value="HIT FAMILY PROTEIN 1"/>
    <property type="match status" value="1"/>
</dbReference>
<evidence type="ECO:0000313" key="4">
    <source>
        <dbReference type="Proteomes" id="UP001172738"/>
    </source>
</evidence>
<dbReference type="InterPro" id="IPR001310">
    <property type="entry name" value="Histidine_triad_HIT"/>
</dbReference>
<comment type="caution">
    <text evidence="3">The sequence shown here is derived from an EMBL/GenBank/DDBJ whole genome shotgun (WGS) entry which is preliminary data.</text>
</comment>
<evidence type="ECO:0000259" key="2">
    <source>
        <dbReference type="PROSITE" id="PS51084"/>
    </source>
</evidence>
<dbReference type="PROSITE" id="PS51084">
    <property type="entry name" value="HIT_2"/>
    <property type="match status" value="1"/>
</dbReference>
<dbReference type="EMBL" id="JAUHPV010000007">
    <property type="protein sequence ID" value="MDN4473714.1"/>
    <property type="molecule type" value="Genomic_DNA"/>
</dbReference>
<dbReference type="PROSITE" id="PS00892">
    <property type="entry name" value="HIT_1"/>
    <property type="match status" value="1"/>
</dbReference>
<dbReference type="RefSeq" id="WP_301129509.1">
    <property type="nucleotide sequence ID" value="NZ_JAUHPV010000007.1"/>
</dbReference>
<reference evidence="3" key="1">
    <citation type="submission" date="2023-06" db="EMBL/GenBank/DDBJ databases">
        <title>SYSU T00b26.</title>
        <authorList>
            <person name="Gao L."/>
            <person name="Fang B.-Z."/>
            <person name="Li W.-J."/>
        </authorList>
    </citation>
    <scope>NUCLEOTIDE SEQUENCE</scope>
    <source>
        <strain evidence="3">SYSU T00b26</strain>
    </source>
</reference>
<accession>A0ABT8G3I2</accession>
<dbReference type="Gene3D" id="3.30.428.10">
    <property type="entry name" value="HIT-like"/>
    <property type="match status" value="1"/>
</dbReference>